<protein>
    <recommendedName>
        <fullName evidence="4 11">Trigger factor</fullName>
        <shortName evidence="11">TF</shortName>
        <ecNumber evidence="3 11">5.2.1.8</ecNumber>
    </recommendedName>
    <alternativeName>
        <fullName evidence="10 11">PPIase</fullName>
    </alternativeName>
</protein>
<dbReference type="GO" id="GO:0003755">
    <property type="term" value="F:peptidyl-prolyl cis-trans isomerase activity"/>
    <property type="evidence" value="ECO:0007669"/>
    <property type="project" value="UniProtKB-UniRule"/>
</dbReference>
<dbReference type="InterPro" id="IPR027304">
    <property type="entry name" value="Trigger_fact/SurA_dom_sf"/>
</dbReference>
<dbReference type="GO" id="GO:0005737">
    <property type="term" value="C:cytoplasm"/>
    <property type="evidence" value="ECO:0007669"/>
    <property type="project" value="UniProtKB-SubCell"/>
</dbReference>
<evidence type="ECO:0000313" key="16">
    <source>
        <dbReference type="Proteomes" id="UP000323708"/>
    </source>
</evidence>
<evidence type="ECO:0000256" key="9">
    <source>
        <dbReference type="ARBA" id="ARBA00023306"/>
    </source>
</evidence>
<evidence type="ECO:0000256" key="5">
    <source>
        <dbReference type="ARBA" id="ARBA00022618"/>
    </source>
</evidence>
<keyword evidence="8 11" id="KW-0413">Isomerase</keyword>
<evidence type="ECO:0000256" key="6">
    <source>
        <dbReference type="ARBA" id="ARBA00023110"/>
    </source>
</evidence>
<feature type="domain" description="PPIase FKBP-type" evidence="14">
    <location>
        <begin position="161"/>
        <end position="247"/>
    </location>
</feature>
<dbReference type="AlphaFoldDB" id="A0A5B0X1J5"/>
<dbReference type="InterPro" id="IPR008880">
    <property type="entry name" value="Trigger_fac_C"/>
</dbReference>
<gene>
    <name evidence="11" type="primary">tig</name>
    <name evidence="15" type="ORF">F0M18_04675</name>
</gene>
<comment type="catalytic activity">
    <reaction evidence="1 11 12">
        <text>[protein]-peptidylproline (omega=180) = [protein]-peptidylproline (omega=0)</text>
        <dbReference type="Rhea" id="RHEA:16237"/>
        <dbReference type="Rhea" id="RHEA-COMP:10747"/>
        <dbReference type="Rhea" id="RHEA-COMP:10748"/>
        <dbReference type="ChEBI" id="CHEBI:83833"/>
        <dbReference type="ChEBI" id="CHEBI:83834"/>
        <dbReference type="EC" id="5.2.1.8"/>
    </reaction>
</comment>
<dbReference type="SUPFAM" id="SSF109998">
    <property type="entry name" value="Triger factor/SurA peptide-binding domain-like"/>
    <property type="match status" value="1"/>
</dbReference>
<keyword evidence="6 11" id="KW-0697">Rotamase</keyword>
<dbReference type="EC" id="5.2.1.8" evidence="3 11"/>
<dbReference type="GO" id="GO:0051301">
    <property type="term" value="P:cell division"/>
    <property type="evidence" value="ECO:0007669"/>
    <property type="project" value="UniProtKB-KW"/>
</dbReference>
<dbReference type="InterPro" id="IPR046357">
    <property type="entry name" value="PPIase_dom_sf"/>
</dbReference>
<comment type="subcellular location">
    <subcellularLocation>
        <location evidence="11">Cytoplasm</location>
    </subcellularLocation>
    <text evidence="11">About half TF is bound to the ribosome near the polypeptide exit tunnel while the other half is free in the cytoplasm.</text>
</comment>
<dbReference type="Pfam" id="PF00254">
    <property type="entry name" value="FKBP_C"/>
    <property type="match status" value="1"/>
</dbReference>
<dbReference type="GO" id="GO:0043335">
    <property type="term" value="P:protein unfolding"/>
    <property type="evidence" value="ECO:0007669"/>
    <property type="project" value="TreeGrafter"/>
</dbReference>
<dbReference type="FunFam" id="3.10.50.40:FF:000001">
    <property type="entry name" value="Trigger factor"/>
    <property type="match status" value="1"/>
</dbReference>
<dbReference type="GO" id="GO:0044183">
    <property type="term" value="F:protein folding chaperone"/>
    <property type="evidence" value="ECO:0007669"/>
    <property type="project" value="TreeGrafter"/>
</dbReference>
<organism evidence="15 16">
    <name type="scientific">Pseudohalioglobus sediminis</name>
    <dbReference type="NCBI Taxonomy" id="2606449"/>
    <lineage>
        <taxon>Bacteria</taxon>
        <taxon>Pseudomonadati</taxon>
        <taxon>Pseudomonadota</taxon>
        <taxon>Gammaproteobacteria</taxon>
        <taxon>Cellvibrionales</taxon>
        <taxon>Halieaceae</taxon>
        <taxon>Pseudohalioglobus</taxon>
    </lineage>
</organism>
<reference evidence="15 16" key="1">
    <citation type="submission" date="2019-09" db="EMBL/GenBank/DDBJ databases">
        <authorList>
            <person name="Chen X.-Y."/>
        </authorList>
    </citation>
    <scope>NUCLEOTIDE SEQUENCE [LARGE SCALE GENOMIC DNA]</scope>
    <source>
        <strain evidence="15 16">NY5</strain>
    </source>
</reference>
<dbReference type="Gene3D" id="3.10.50.40">
    <property type="match status" value="1"/>
</dbReference>
<evidence type="ECO:0000256" key="4">
    <source>
        <dbReference type="ARBA" id="ARBA00016902"/>
    </source>
</evidence>
<dbReference type="SUPFAM" id="SSF102735">
    <property type="entry name" value="Trigger factor ribosome-binding domain"/>
    <property type="match status" value="1"/>
</dbReference>
<dbReference type="NCBIfam" id="TIGR00115">
    <property type="entry name" value="tig"/>
    <property type="match status" value="1"/>
</dbReference>
<dbReference type="EMBL" id="VTUX01000002">
    <property type="protein sequence ID" value="KAA1193143.1"/>
    <property type="molecule type" value="Genomic_DNA"/>
</dbReference>
<dbReference type="Pfam" id="PF05697">
    <property type="entry name" value="Trigger_N"/>
    <property type="match status" value="1"/>
</dbReference>
<dbReference type="PIRSF" id="PIRSF003095">
    <property type="entry name" value="Trigger_factor"/>
    <property type="match status" value="1"/>
</dbReference>
<dbReference type="Gene3D" id="3.30.70.1050">
    <property type="entry name" value="Trigger factor ribosome-binding domain"/>
    <property type="match status" value="1"/>
</dbReference>
<keyword evidence="9 11" id="KW-0131">Cell cycle</keyword>
<dbReference type="InterPro" id="IPR008881">
    <property type="entry name" value="Trigger_fac_ribosome-bd_bac"/>
</dbReference>
<evidence type="ECO:0000313" key="15">
    <source>
        <dbReference type="EMBL" id="KAA1193143.1"/>
    </source>
</evidence>
<evidence type="ECO:0000256" key="1">
    <source>
        <dbReference type="ARBA" id="ARBA00000971"/>
    </source>
</evidence>
<dbReference type="InterPro" id="IPR037041">
    <property type="entry name" value="Trigger_fac_C_sf"/>
</dbReference>
<dbReference type="InterPro" id="IPR001179">
    <property type="entry name" value="PPIase_FKBP_dom"/>
</dbReference>
<dbReference type="Pfam" id="PF05698">
    <property type="entry name" value="Trigger_C"/>
    <property type="match status" value="1"/>
</dbReference>
<evidence type="ECO:0000256" key="3">
    <source>
        <dbReference type="ARBA" id="ARBA00013194"/>
    </source>
</evidence>
<evidence type="ECO:0000256" key="2">
    <source>
        <dbReference type="ARBA" id="ARBA00005464"/>
    </source>
</evidence>
<dbReference type="PANTHER" id="PTHR30560">
    <property type="entry name" value="TRIGGER FACTOR CHAPERONE AND PEPTIDYL-PROLYL CIS/TRANS ISOMERASE"/>
    <property type="match status" value="1"/>
</dbReference>
<evidence type="ECO:0000256" key="7">
    <source>
        <dbReference type="ARBA" id="ARBA00023186"/>
    </source>
</evidence>
<comment type="similarity">
    <text evidence="2 11 13">Belongs to the FKBP-type PPIase family. Tig subfamily.</text>
</comment>
<evidence type="ECO:0000259" key="14">
    <source>
        <dbReference type="PROSITE" id="PS50059"/>
    </source>
</evidence>
<dbReference type="GO" id="GO:0051083">
    <property type="term" value="P:'de novo' cotranslational protein folding"/>
    <property type="evidence" value="ECO:0007669"/>
    <property type="project" value="TreeGrafter"/>
</dbReference>
<evidence type="ECO:0000256" key="13">
    <source>
        <dbReference type="RuleBase" id="RU003914"/>
    </source>
</evidence>
<sequence>MQVSIETTSGLERRLTVGVPAARVDSEVDERLKKAAKNVKMPGFRPGKVPMKVMRQRFGAGVRQEVLGEVMSQSFQEAVVQENLRPAGQPSIEPKSLDAGKDLEYIATFEVFPEVEVADMEGFAVEKPVAEVTDEDVDNIIEVFRKQQGEWQAVERAAVEGDRVNISYVGTKDGEAFEGGSAEDSELELGSGRMIPGFEDGIVGMQAGDEKTLELTFPDEYHNEDLKGAAVEFKVTVNTVEEMVPAALNEELFEKYGVEEGGEEQFRKEVAENMARELKNAVDAKVKQQVMDAVIAAHENVDIPRALIAQEVDALRNQMFQQFGGAAGQDLDLKSLLPDDMFTENAEKRVKLGLVLSELIKKLELKAEAERVRATIEEMASTYQEPEEVINWYYSNQEQLASVESKVLEDQVVEKLLEGAKIAEKACSYQEAIAPAEQEDA</sequence>
<evidence type="ECO:0000256" key="10">
    <source>
        <dbReference type="ARBA" id="ARBA00029986"/>
    </source>
</evidence>
<accession>A0A5B0X1J5</accession>
<name>A0A5B0X1J5_9GAMM</name>
<dbReference type="SUPFAM" id="SSF54534">
    <property type="entry name" value="FKBP-like"/>
    <property type="match status" value="1"/>
</dbReference>
<proteinExistence type="inferred from homology"/>
<evidence type="ECO:0000256" key="8">
    <source>
        <dbReference type="ARBA" id="ARBA00023235"/>
    </source>
</evidence>
<dbReference type="GO" id="GO:0015031">
    <property type="term" value="P:protein transport"/>
    <property type="evidence" value="ECO:0007669"/>
    <property type="project" value="UniProtKB-UniRule"/>
</dbReference>
<evidence type="ECO:0000256" key="12">
    <source>
        <dbReference type="PROSITE-ProRule" id="PRU00277"/>
    </source>
</evidence>
<dbReference type="GO" id="GO:0043022">
    <property type="term" value="F:ribosome binding"/>
    <property type="evidence" value="ECO:0007669"/>
    <property type="project" value="TreeGrafter"/>
</dbReference>
<evidence type="ECO:0000256" key="11">
    <source>
        <dbReference type="HAMAP-Rule" id="MF_00303"/>
    </source>
</evidence>
<keyword evidence="7 11" id="KW-0143">Chaperone</keyword>
<dbReference type="InterPro" id="IPR036611">
    <property type="entry name" value="Trigger_fac_ribosome-bd_sf"/>
</dbReference>
<dbReference type="InterPro" id="IPR005215">
    <property type="entry name" value="Trig_fac"/>
</dbReference>
<dbReference type="PROSITE" id="PS50059">
    <property type="entry name" value="FKBP_PPIASE"/>
    <property type="match status" value="1"/>
</dbReference>
<comment type="domain">
    <text evidence="11">Consists of 3 domains; the N-terminus binds the ribosome, the middle domain has PPIase activity, while the C-terminus has intrinsic chaperone activity on its own.</text>
</comment>
<comment type="function">
    <text evidence="11">Involved in protein export. Acts as a chaperone by maintaining the newly synthesized protein in an open conformation. Functions as a peptidyl-prolyl cis-trans isomerase.</text>
</comment>
<dbReference type="PANTHER" id="PTHR30560:SF3">
    <property type="entry name" value="TRIGGER FACTOR-LIKE PROTEIN TIG, CHLOROPLASTIC"/>
    <property type="match status" value="1"/>
</dbReference>
<dbReference type="Gene3D" id="1.10.3120.10">
    <property type="entry name" value="Trigger factor, C-terminal domain"/>
    <property type="match status" value="1"/>
</dbReference>
<keyword evidence="5 11" id="KW-0132">Cell division</keyword>
<keyword evidence="16" id="KW-1185">Reference proteome</keyword>
<dbReference type="HAMAP" id="MF_00303">
    <property type="entry name" value="Trigger_factor_Tig"/>
    <property type="match status" value="1"/>
</dbReference>
<comment type="caution">
    <text evidence="15">The sequence shown here is derived from an EMBL/GenBank/DDBJ whole genome shotgun (WGS) entry which is preliminary data.</text>
</comment>
<dbReference type="Proteomes" id="UP000323708">
    <property type="component" value="Unassembled WGS sequence"/>
</dbReference>
<dbReference type="RefSeq" id="WP_149610251.1">
    <property type="nucleotide sequence ID" value="NZ_VTUX01000002.1"/>
</dbReference>
<keyword evidence="11" id="KW-0963">Cytoplasm</keyword>